<dbReference type="GO" id="GO:0005886">
    <property type="term" value="C:plasma membrane"/>
    <property type="evidence" value="ECO:0007669"/>
    <property type="project" value="UniProtKB-SubCell"/>
</dbReference>
<comment type="caution">
    <text evidence="9">Lacks conserved residue(s) required for the propagation of feature annotation.</text>
</comment>
<dbReference type="HAMAP" id="MF_00161">
    <property type="entry name" value="LspA"/>
    <property type="match status" value="1"/>
</dbReference>
<evidence type="ECO:0000256" key="8">
    <source>
        <dbReference type="ARBA" id="ARBA00023136"/>
    </source>
</evidence>
<dbReference type="RefSeq" id="WP_102071224.1">
    <property type="nucleotide sequence ID" value="NZ_PDNV01000011.1"/>
</dbReference>
<dbReference type="OrthoDB" id="9810259at2"/>
<comment type="similarity">
    <text evidence="1 9 11">Belongs to the peptidase A8 family.</text>
</comment>
<evidence type="ECO:0000313" key="14">
    <source>
        <dbReference type="Proteomes" id="UP000234328"/>
    </source>
</evidence>
<name>A0A2N4UCQ9_9BURK</name>
<evidence type="ECO:0000313" key="13">
    <source>
        <dbReference type="EMBL" id="PLC52777.1"/>
    </source>
</evidence>
<dbReference type="AlphaFoldDB" id="A0A2N4UCQ9"/>
<evidence type="ECO:0000256" key="12">
    <source>
        <dbReference type="SAM" id="SignalP"/>
    </source>
</evidence>
<keyword evidence="2 9" id="KW-1003">Cell membrane</keyword>
<keyword evidence="14" id="KW-1185">Reference proteome</keyword>
<dbReference type="Pfam" id="PF01252">
    <property type="entry name" value="Peptidase_A8"/>
    <property type="match status" value="1"/>
</dbReference>
<feature type="chain" id="PRO_5014684964" description="Lipoprotein signal peptidase" evidence="12">
    <location>
        <begin position="24"/>
        <end position="168"/>
    </location>
</feature>
<protein>
    <recommendedName>
        <fullName evidence="9">Lipoprotein signal peptidase</fullName>
        <ecNumber evidence="9">3.4.23.36</ecNumber>
    </recommendedName>
    <alternativeName>
        <fullName evidence="9">Prolipoprotein signal peptidase</fullName>
    </alternativeName>
    <alternativeName>
        <fullName evidence="9">Signal peptidase II</fullName>
        <shortName evidence="9">SPase II</shortName>
    </alternativeName>
</protein>
<comment type="catalytic activity">
    <reaction evidence="9 10">
        <text>Release of signal peptides from bacterial membrane prolipoproteins. Hydrolyzes -Xaa-Yaa-Zaa-|-(S,diacylglyceryl)Cys-, in which Xaa is hydrophobic (preferably Leu), and Yaa (Ala or Ser) and Zaa (Gly or Ala) have small, neutral side chains.</text>
        <dbReference type="EC" id="3.4.23.36"/>
    </reaction>
</comment>
<sequence length="168" mass="18705">MAQQFSSKSRWWLWCLLALSLAAIDQTIKQAVSASLPLHASIQITPWFNWTHVLNPGAAFSFLADASGWQRYFFSAMGLLVSAILLFSLWRGVTNRLVTASYVSIVAGALGNVIDRVRIGAVVDYLDFHWGLWHWPAFNLADVLVVGGAIFLVLSSFTFPRNEMKQAT</sequence>
<dbReference type="GO" id="GO:0004190">
    <property type="term" value="F:aspartic-type endopeptidase activity"/>
    <property type="evidence" value="ECO:0007669"/>
    <property type="project" value="UniProtKB-UniRule"/>
</dbReference>
<keyword evidence="7 9" id="KW-1133">Transmembrane helix</keyword>
<evidence type="ECO:0000256" key="4">
    <source>
        <dbReference type="ARBA" id="ARBA00022692"/>
    </source>
</evidence>
<keyword evidence="4 9" id="KW-0812">Transmembrane</keyword>
<evidence type="ECO:0000256" key="1">
    <source>
        <dbReference type="ARBA" id="ARBA00006139"/>
    </source>
</evidence>
<dbReference type="EMBL" id="PDNV01000011">
    <property type="protein sequence ID" value="PLC52777.1"/>
    <property type="molecule type" value="Genomic_DNA"/>
</dbReference>
<dbReference type="InterPro" id="IPR001872">
    <property type="entry name" value="Peptidase_A8"/>
</dbReference>
<keyword evidence="8 9" id="KW-0472">Membrane</keyword>
<evidence type="ECO:0000256" key="6">
    <source>
        <dbReference type="ARBA" id="ARBA00022801"/>
    </source>
</evidence>
<comment type="caution">
    <text evidence="13">The sequence shown here is derived from an EMBL/GenBank/DDBJ whole genome shotgun (WGS) entry which is preliminary data.</text>
</comment>
<feature type="transmembrane region" description="Helical" evidence="9">
    <location>
        <begin position="72"/>
        <end position="90"/>
    </location>
</feature>
<evidence type="ECO:0000256" key="5">
    <source>
        <dbReference type="ARBA" id="ARBA00022750"/>
    </source>
</evidence>
<feature type="active site" evidence="9">
    <location>
        <position position="124"/>
    </location>
</feature>
<dbReference type="EC" id="3.4.23.36" evidence="9"/>
<evidence type="ECO:0000256" key="3">
    <source>
        <dbReference type="ARBA" id="ARBA00022670"/>
    </source>
</evidence>
<organism evidence="13 14">
    <name type="scientific">Pollutimonas nitritireducens</name>
    <dbReference type="NCBI Taxonomy" id="2045209"/>
    <lineage>
        <taxon>Bacteria</taxon>
        <taxon>Pseudomonadati</taxon>
        <taxon>Pseudomonadota</taxon>
        <taxon>Betaproteobacteria</taxon>
        <taxon>Burkholderiales</taxon>
        <taxon>Alcaligenaceae</taxon>
        <taxon>Pollutimonas</taxon>
    </lineage>
</organism>
<feature type="active site" evidence="9">
    <location>
        <position position="142"/>
    </location>
</feature>
<dbReference type="PROSITE" id="PS00855">
    <property type="entry name" value="SPASE_II"/>
    <property type="match status" value="1"/>
</dbReference>
<evidence type="ECO:0000256" key="10">
    <source>
        <dbReference type="RuleBase" id="RU000594"/>
    </source>
</evidence>
<keyword evidence="6 9" id="KW-0378">Hydrolase</keyword>
<dbReference type="NCBIfam" id="TIGR00077">
    <property type="entry name" value="lspA"/>
    <property type="match status" value="1"/>
</dbReference>
<comment type="subcellular location">
    <subcellularLocation>
        <location evidence="9">Cell membrane</location>
        <topology evidence="9">Multi-pass membrane protein</topology>
    </subcellularLocation>
</comment>
<comment type="pathway">
    <text evidence="9">Protein modification; lipoprotein biosynthesis (signal peptide cleavage).</text>
</comment>
<reference evidence="13 14" key="1">
    <citation type="submission" date="2017-10" db="EMBL/GenBank/DDBJ databases">
        <title>Two draft genome sequences of Pusillimonas sp. strains isolated from a nitrate- and radionuclide-contaminated groundwater in Russia.</title>
        <authorList>
            <person name="Grouzdev D.S."/>
            <person name="Tourova T.P."/>
            <person name="Goeva M.A."/>
            <person name="Babich T.L."/>
            <person name="Sokolova D.S."/>
            <person name="Abdullin R."/>
            <person name="Poltaraus A.B."/>
            <person name="Toshchakov S.V."/>
            <person name="Nazina T.N."/>
        </authorList>
    </citation>
    <scope>NUCLEOTIDE SEQUENCE [LARGE SCALE GENOMIC DNA]</scope>
    <source>
        <strain evidence="13 14">JR1/69-2-13</strain>
    </source>
</reference>
<evidence type="ECO:0000256" key="11">
    <source>
        <dbReference type="RuleBase" id="RU004181"/>
    </source>
</evidence>
<comment type="function">
    <text evidence="9 10">This protein specifically catalyzes the removal of signal peptides from prolipoproteins.</text>
</comment>
<evidence type="ECO:0000256" key="9">
    <source>
        <dbReference type="HAMAP-Rule" id="MF_00161"/>
    </source>
</evidence>
<keyword evidence="3 9" id="KW-0645">Protease</keyword>
<dbReference type="UniPathway" id="UPA00665"/>
<dbReference type="PANTHER" id="PTHR33695:SF1">
    <property type="entry name" value="LIPOPROTEIN SIGNAL PEPTIDASE"/>
    <property type="match status" value="1"/>
</dbReference>
<gene>
    <name evidence="9 13" type="primary">lspA</name>
    <name evidence="13" type="ORF">CR155_17065</name>
</gene>
<dbReference type="PRINTS" id="PR00781">
    <property type="entry name" value="LIPOSIGPTASE"/>
</dbReference>
<feature type="transmembrane region" description="Helical" evidence="9">
    <location>
        <begin position="134"/>
        <end position="159"/>
    </location>
</feature>
<evidence type="ECO:0000256" key="2">
    <source>
        <dbReference type="ARBA" id="ARBA00022475"/>
    </source>
</evidence>
<keyword evidence="12" id="KW-0732">Signal</keyword>
<feature type="signal peptide" evidence="12">
    <location>
        <begin position="1"/>
        <end position="23"/>
    </location>
</feature>
<proteinExistence type="inferred from homology"/>
<keyword evidence="5 9" id="KW-0064">Aspartyl protease</keyword>
<evidence type="ECO:0000256" key="7">
    <source>
        <dbReference type="ARBA" id="ARBA00022989"/>
    </source>
</evidence>
<dbReference type="PANTHER" id="PTHR33695">
    <property type="entry name" value="LIPOPROTEIN SIGNAL PEPTIDASE"/>
    <property type="match status" value="1"/>
</dbReference>
<accession>A0A2N4UCQ9</accession>
<dbReference type="Proteomes" id="UP000234328">
    <property type="component" value="Unassembled WGS sequence"/>
</dbReference>
<dbReference type="GO" id="GO:0006508">
    <property type="term" value="P:proteolysis"/>
    <property type="evidence" value="ECO:0007669"/>
    <property type="project" value="UniProtKB-KW"/>
</dbReference>